<dbReference type="Proteomes" id="UP000030766">
    <property type="component" value="Unassembled WGS sequence"/>
</dbReference>
<evidence type="ECO:0000313" key="2">
    <source>
        <dbReference type="EMBL" id="EWZ30175.1"/>
    </source>
</evidence>
<dbReference type="EMBL" id="JH717910">
    <property type="protein sequence ID" value="EWZ30175.1"/>
    <property type="molecule type" value="Genomic_DNA"/>
</dbReference>
<protein>
    <submittedName>
        <fullName evidence="2">Uncharacterized protein</fullName>
    </submittedName>
</protein>
<accession>W9JKM0</accession>
<gene>
    <name evidence="2" type="ORF">FOZG_16342</name>
</gene>
<name>W9JKM0_FUSOX</name>
<reference evidence="2" key="2">
    <citation type="submission" date="2012-06" db="EMBL/GenBank/DDBJ databases">
        <title>Annotation of the Genome Sequence of Fusarium oxysporum Fo47.</title>
        <authorList>
            <consortium name="The Broad Institute Genomics Platform"/>
            <person name="Ma L.-J."/>
            <person name="Corby-Kistler H."/>
            <person name="Broz K."/>
            <person name="Gale L.R."/>
            <person name="Jonkers W."/>
            <person name="O'Donnell K."/>
            <person name="Ploetz R."/>
            <person name="Steinberg C."/>
            <person name="Schwartz D.C."/>
            <person name="VanEtten H."/>
            <person name="Zhou S."/>
            <person name="Young S.K."/>
            <person name="Zeng Q."/>
            <person name="Gargeya S."/>
            <person name="Fitzgerald M."/>
            <person name="Abouelleil A."/>
            <person name="Alvarado L."/>
            <person name="Chapman S.B."/>
            <person name="Gainer-Dewar J."/>
            <person name="Goldberg J."/>
            <person name="Griggs A."/>
            <person name="Gujja S."/>
            <person name="Hansen M."/>
            <person name="Howarth C."/>
            <person name="Imamovic A."/>
            <person name="Ireland A."/>
            <person name="Larimer J."/>
            <person name="McCowan C."/>
            <person name="Murphy C."/>
            <person name="Pearson M."/>
            <person name="Poon T.W."/>
            <person name="Priest M."/>
            <person name="Roberts A."/>
            <person name="Saif S."/>
            <person name="Shea T."/>
            <person name="Sykes S."/>
            <person name="Wortman J."/>
            <person name="Nusbaum C."/>
            <person name="Birren B."/>
        </authorList>
    </citation>
    <scope>NUCLEOTIDE SEQUENCE</scope>
    <source>
        <strain evidence="2">Fo47</strain>
    </source>
</reference>
<dbReference type="VEuPathDB" id="FungiDB:FOZG_16342"/>
<evidence type="ECO:0000256" key="1">
    <source>
        <dbReference type="SAM" id="MobiDB-lite"/>
    </source>
</evidence>
<dbReference type="AlphaFoldDB" id="W9JKM0"/>
<organism evidence="2">
    <name type="scientific">Fusarium oxysporum Fo47</name>
    <dbReference type="NCBI Taxonomy" id="660027"/>
    <lineage>
        <taxon>Eukaryota</taxon>
        <taxon>Fungi</taxon>
        <taxon>Dikarya</taxon>
        <taxon>Ascomycota</taxon>
        <taxon>Pezizomycotina</taxon>
        <taxon>Sordariomycetes</taxon>
        <taxon>Hypocreomycetidae</taxon>
        <taxon>Hypocreales</taxon>
        <taxon>Nectriaceae</taxon>
        <taxon>Fusarium</taxon>
        <taxon>Fusarium oxysporum species complex</taxon>
    </lineage>
</organism>
<reference evidence="2" key="1">
    <citation type="submission" date="2011-06" db="EMBL/GenBank/DDBJ databases">
        <title>The Genome Sequence of Fusarium oxysporum Fo47.</title>
        <authorList>
            <consortium name="The Broad Institute Genome Sequencing Platform"/>
            <person name="Ma L.-J."/>
            <person name="Gale L.R."/>
            <person name="Schwartz D.C."/>
            <person name="Zhou S."/>
            <person name="Corby-Kistler H."/>
            <person name="Young S.K."/>
            <person name="Zeng Q."/>
            <person name="Gargeya S."/>
            <person name="Fitzgerald M."/>
            <person name="Haas B."/>
            <person name="Abouelleil A."/>
            <person name="Alvarado L."/>
            <person name="Arachchi H.M."/>
            <person name="Berlin A."/>
            <person name="Brown A."/>
            <person name="Chapman S.B."/>
            <person name="Chen Z."/>
            <person name="Dunbar C."/>
            <person name="Freedman E."/>
            <person name="Gearin G."/>
            <person name="Gellesch M."/>
            <person name="Goldberg J."/>
            <person name="Griggs A."/>
            <person name="Gujja S."/>
            <person name="Heiman D."/>
            <person name="Howarth C."/>
            <person name="Larson L."/>
            <person name="Lui A."/>
            <person name="MacDonald P.J.P."/>
            <person name="Mehta T."/>
            <person name="Montmayeur A."/>
            <person name="Murphy C."/>
            <person name="Neiman D."/>
            <person name="Pearson M."/>
            <person name="Priest M."/>
            <person name="Roberts A."/>
            <person name="Saif S."/>
            <person name="Shea T."/>
            <person name="Shenoy N."/>
            <person name="Sisk P."/>
            <person name="Stolte C."/>
            <person name="Sykes S."/>
            <person name="Wortman J."/>
            <person name="Nusbaum C."/>
            <person name="Birren B."/>
        </authorList>
    </citation>
    <scope>NUCLEOTIDE SEQUENCE [LARGE SCALE GENOMIC DNA]</scope>
    <source>
        <strain evidence="2">Fo47</strain>
    </source>
</reference>
<sequence length="100" mass="10999">MILALVVTVSNRPYAKKQKVPPRTSSSQTRSENRTDRRRPTSICNFILGTGLFTTPISNYPVSLSEVGIFSLVNYPELRVGSCRGAALPKMGQDQRRSGA</sequence>
<dbReference type="HOGENOM" id="CLU_2306315_0_0_1"/>
<proteinExistence type="predicted"/>
<feature type="region of interest" description="Disordered" evidence="1">
    <location>
        <begin position="14"/>
        <end position="40"/>
    </location>
</feature>